<evidence type="ECO:0000256" key="3">
    <source>
        <dbReference type="PROSITE-ProRule" id="PRU00339"/>
    </source>
</evidence>
<keyword evidence="1" id="KW-0677">Repeat</keyword>
<sequence length="261" mass="30287">MSISFMISCKGPAQNKQTIEITQKLLDSLSAYPQVSMQSDLYYKLVLEKYPNTQEAYMSRSVAYNKGGEHATGFAMLNRAVELAPIENLGYRAFVKLYMMHDYEGALQDCLRFDSLSSYSKPGVWGEDMDMVIGLCYLQLNDFQNARIRFTNSINWVTQKIGKEWNSPRVFLYLGINLMKEKEYSQATQVFDELIRLNPNYSEAYYYKAKCYSLRKDLKNAAATLEKCKQVFKKYSAEKNVYFELPYQIYPSMLSDLSKPF</sequence>
<evidence type="ECO:0000313" key="5">
    <source>
        <dbReference type="Proteomes" id="UP000808349"/>
    </source>
</evidence>
<dbReference type="SUPFAM" id="SSF48452">
    <property type="entry name" value="TPR-like"/>
    <property type="match status" value="2"/>
</dbReference>
<dbReference type="Pfam" id="PF14559">
    <property type="entry name" value="TPR_19"/>
    <property type="match status" value="1"/>
</dbReference>
<proteinExistence type="predicted"/>
<dbReference type="AlphaFoldDB" id="A0A9D7SC81"/>
<evidence type="ECO:0000313" key="4">
    <source>
        <dbReference type="EMBL" id="MBK9719748.1"/>
    </source>
</evidence>
<dbReference type="EMBL" id="JADKFW010000021">
    <property type="protein sequence ID" value="MBK9719748.1"/>
    <property type="molecule type" value="Genomic_DNA"/>
</dbReference>
<name>A0A9D7SC81_9BACT</name>
<dbReference type="Gene3D" id="1.25.40.10">
    <property type="entry name" value="Tetratricopeptide repeat domain"/>
    <property type="match status" value="1"/>
</dbReference>
<gene>
    <name evidence="4" type="ORF">IPO85_19975</name>
</gene>
<dbReference type="Proteomes" id="UP000808349">
    <property type="component" value="Unassembled WGS sequence"/>
</dbReference>
<dbReference type="InterPro" id="IPR050498">
    <property type="entry name" value="Ycf3"/>
</dbReference>
<organism evidence="4 5">
    <name type="scientific">Candidatus Defluviibacterium haderslevense</name>
    <dbReference type="NCBI Taxonomy" id="2981993"/>
    <lineage>
        <taxon>Bacteria</taxon>
        <taxon>Pseudomonadati</taxon>
        <taxon>Bacteroidota</taxon>
        <taxon>Saprospiria</taxon>
        <taxon>Saprospirales</taxon>
        <taxon>Saprospiraceae</taxon>
        <taxon>Candidatus Defluviibacterium</taxon>
    </lineage>
</organism>
<evidence type="ECO:0000256" key="2">
    <source>
        <dbReference type="ARBA" id="ARBA00022803"/>
    </source>
</evidence>
<dbReference type="InterPro" id="IPR019734">
    <property type="entry name" value="TPR_rpt"/>
</dbReference>
<dbReference type="InterPro" id="IPR011990">
    <property type="entry name" value="TPR-like_helical_dom_sf"/>
</dbReference>
<reference evidence="4 5" key="1">
    <citation type="submission" date="2020-10" db="EMBL/GenBank/DDBJ databases">
        <title>Connecting structure to function with the recovery of over 1000 high-quality activated sludge metagenome-assembled genomes encoding full-length rRNA genes using long-read sequencing.</title>
        <authorList>
            <person name="Singleton C.M."/>
            <person name="Petriglieri F."/>
            <person name="Kristensen J.M."/>
            <person name="Kirkegaard R.H."/>
            <person name="Michaelsen T.Y."/>
            <person name="Andersen M.H."/>
            <person name="Karst S.M."/>
            <person name="Dueholm M.S."/>
            <person name="Nielsen P.H."/>
            <person name="Albertsen M."/>
        </authorList>
    </citation>
    <scope>NUCLEOTIDE SEQUENCE [LARGE SCALE GENOMIC DNA]</scope>
    <source>
        <strain evidence="4">Ribe_18-Q3-R11-54_BAT3C.373</strain>
    </source>
</reference>
<comment type="caution">
    <text evidence="4">The sequence shown here is derived from an EMBL/GenBank/DDBJ whole genome shotgun (WGS) entry which is preliminary data.</text>
</comment>
<dbReference type="PANTHER" id="PTHR44858">
    <property type="entry name" value="TETRATRICOPEPTIDE REPEAT PROTEIN 6"/>
    <property type="match status" value="1"/>
</dbReference>
<dbReference type="SMART" id="SM00028">
    <property type="entry name" value="TPR"/>
    <property type="match status" value="2"/>
</dbReference>
<accession>A0A9D7SC81</accession>
<protein>
    <submittedName>
        <fullName evidence="4">Tetratricopeptide repeat protein</fullName>
    </submittedName>
</protein>
<keyword evidence="2 3" id="KW-0802">TPR repeat</keyword>
<evidence type="ECO:0000256" key="1">
    <source>
        <dbReference type="ARBA" id="ARBA00022737"/>
    </source>
</evidence>
<dbReference type="PROSITE" id="PS50005">
    <property type="entry name" value="TPR"/>
    <property type="match status" value="1"/>
</dbReference>
<dbReference type="PANTHER" id="PTHR44858:SF1">
    <property type="entry name" value="UDP-N-ACETYLGLUCOSAMINE--PEPTIDE N-ACETYLGLUCOSAMINYLTRANSFERASE SPINDLY-RELATED"/>
    <property type="match status" value="1"/>
</dbReference>
<feature type="repeat" description="TPR" evidence="3">
    <location>
        <begin position="168"/>
        <end position="201"/>
    </location>
</feature>